<keyword evidence="1" id="KW-0934">Plastid</keyword>
<dbReference type="OrthoDB" id="2020502at2759"/>
<dbReference type="GO" id="GO:0050567">
    <property type="term" value="F:glutaminyl-tRNA synthase (glutamine-hydrolyzing) activity"/>
    <property type="evidence" value="ECO:0007669"/>
    <property type="project" value="UniProtKB-UniRule"/>
</dbReference>
<keyword evidence="1" id="KW-0067">ATP-binding</keyword>
<comment type="subcellular location">
    <subcellularLocation>
        <location evidence="1">Mitochondrion</location>
    </subcellularLocation>
    <subcellularLocation>
        <location evidence="1">Plastid</location>
        <location evidence="1">Chloroplast</location>
    </subcellularLocation>
</comment>
<dbReference type="Pfam" id="PF02686">
    <property type="entry name" value="GatC"/>
    <property type="match status" value="1"/>
</dbReference>
<comment type="catalytic activity">
    <reaction evidence="1">
        <text>L-glutamyl-tRNA(Gln) + L-glutamine + ATP + H2O = L-glutaminyl-tRNA(Gln) + L-glutamate + ADP + phosphate + H(+)</text>
        <dbReference type="Rhea" id="RHEA:17521"/>
        <dbReference type="Rhea" id="RHEA-COMP:9681"/>
        <dbReference type="Rhea" id="RHEA-COMP:9684"/>
        <dbReference type="ChEBI" id="CHEBI:15377"/>
        <dbReference type="ChEBI" id="CHEBI:15378"/>
        <dbReference type="ChEBI" id="CHEBI:29985"/>
        <dbReference type="ChEBI" id="CHEBI:30616"/>
        <dbReference type="ChEBI" id="CHEBI:43474"/>
        <dbReference type="ChEBI" id="CHEBI:58359"/>
        <dbReference type="ChEBI" id="CHEBI:78520"/>
        <dbReference type="ChEBI" id="CHEBI:78521"/>
        <dbReference type="ChEBI" id="CHEBI:456216"/>
    </reaction>
</comment>
<dbReference type="GO" id="GO:0005739">
    <property type="term" value="C:mitochondrion"/>
    <property type="evidence" value="ECO:0007669"/>
    <property type="project" value="UniProtKB-SubCell"/>
</dbReference>
<organism evidence="2 3">
    <name type="scientific">Panicum miliaceum</name>
    <name type="common">Proso millet</name>
    <name type="synonym">Broomcorn millet</name>
    <dbReference type="NCBI Taxonomy" id="4540"/>
    <lineage>
        <taxon>Eukaryota</taxon>
        <taxon>Viridiplantae</taxon>
        <taxon>Streptophyta</taxon>
        <taxon>Embryophyta</taxon>
        <taxon>Tracheophyta</taxon>
        <taxon>Spermatophyta</taxon>
        <taxon>Magnoliopsida</taxon>
        <taxon>Liliopsida</taxon>
        <taxon>Poales</taxon>
        <taxon>Poaceae</taxon>
        <taxon>PACMAD clade</taxon>
        <taxon>Panicoideae</taxon>
        <taxon>Panicodae</taxon>
        <taxon>Paniceae</taxon>
        <taxon>Panicinae</taxon>
        <taxon>Panicum</taxon>
        <taxon>Panicum sect. Panicum</taxon>
    </lineage>
</organism>
<comment type="subunit">
    <text evidence="1">Subunit of the heterotrimeric GatCAB amidotransferase (AdT) complex, composed of A, B and C subunits.</text>
</comment>
<comment type="caution">
    <text evidence="2">The sequence shown here is derived from an EMBL/GenBank/DDBJ whole genome shotgun (WGS) entry which is preliminary data.</text>
</comment>
<keyword evidence="1" id="KW-0648">Protein biosynthesis</keyword>
<comment type="function">
    <text evidence="1">Allows the formation of correctly charged Gln-tRNA(Gln) through the transamidation of misacylated Glu-tRNA(Gln) in chloroplasts and mitochondria. The reaction takes place in the presence of glutamine and ATP through an activated gamma-phospho-Glu-tRNA(Gln).</text>
</comment>
<dbReference type="InterPro" id="IPR036113">
    <property type="entry name" value="Asp/Glu-ADT_sf_sub_c"/>
</dbReference>
<dbReference type="Proteomes" id="UP000275267">
    <property type="component" value="Unassembled WGS sequence"/>
</dbReference>
<evidence type="ECO:0000313" key="2">
    <source>
        <dbReference type="EMBL" id="RLN43025.1"/>
    </source>
</evidence>
<reference evidence="3" key="1">
    <citation type="journal article" date="2019" name="Nat. Commun.">
        <title>The genome of broomcorn millet.</title>
        <authorList>
            <person name="Zou C."/>
            <person name="Miki D."/>
            <person name="Li D."/>
            <person name="Tang Q."/>
            <person name="Xiao L."/>
            <person name="Rajput S."/>
            <person name="Deng P."/>
            <person name="Jia W."/>
            <person name="Huang R."/>
            <person name="Zhang M."/>
            <person name="Sun Y."/>
            <person name="Hu J."/>
            <person name="Fu X."/>
            <person name="Schnable P.S."/>
            <person name="Li F."/>
            <person name="Zhang H."/>
            <person name="Feng B."/>
            <person name="Zhu X."/>
            <person name="Liu R."/>
            <person name="Schnable J.C."/>
            <person name="Zhu J.-K."/>
            <person name="Zhang H."/>
        </authorList>
    </citation>
    <scope>NUCLEOTIDE SEQUENCE [LARGE SCALE GENOMIC DNA]</scope>
</reference>
<accession>A0A3L6TTX9</accession>
<keyword evidence="1" id="KW-0496">Mitochondrion</keyword>
<dbReference type="STRING" id="4540.A0A3L6TTX9"/>
<keyword evidence="1" id="KW-0547">Nucleotide-binding</keyword>
<dbReference type="PANTHER" id="PTHR15004">
    <property type="entry name" value="GLUTAMYL-TRNA(GLN) AMIDOTRANSFERASE SUBUNIT C, MITOCHONDRIAL"/>
    <property type="match status" value="1"/>
</dbReference>
<sequence>MLSAAASTIPRLRLATQPRARIPSARFHWLRPLSSATYVTAPAAAAGAGAGSLEPPDLPRLANAARISLSTQEGLILIDCSARQAEEFEPKIRQVVDWFGQLQAVDLESIEPSLRAGTAAGSSLRGDTPETFVNRDAIVEAIPSYDDPYIKVPRVLNKE</sequence>
<keyword evidence="1" id="KW-0150">Chloroplast</keyword>
<name>A0A3L6TTX9_PANMI</name>
<dbReference type="GO" id="GO:0032543">
    <property type="term" value="P:mitochondrial translation"/>
    <property type="evidence" value="ECO:0007669"/>
    <property type="project" value="UniProtKB-UniRule"/>
</dbReference>
<keyword evidence="1" id="KW-0436">Ligase</keyword>
<dbReference type="InterPro" id="IPR003837">
    <property type="entry name" value="GatC"/>
</dbReference>
<dbReference type="EMBL" id="PQIB02000001">
    <property type="protein sequence ID" value="RLN43025.1"/>
    <property type="molecule type" value="Genomic_DNA"/>
</dbReference>
<dbReference type="GO" id="GO:0006450">
    <property type="term" value="P:regulation of translational fidelity"/>
    <property type="evidence" value="ECO:0007669"/>
    <property type="project" value="InterPro"/>
</dbReference>
<dbReference type="GO" id="GO:0070681">
    <property type="term" value="P:glutaminyl-tRNAGln biosynthesis via transamidation"/>
    <property type="evidence" value="ECO:0007669"/>
    <property type="project" value="UniProtKB-UniRule"/>
</dbReference>
<proteinExistence type="inferred from homology"/>
<dbReference type="GO" id="GO:0009507">
    <property type="term" value="C:chloroplast"/>
    <property type="evidence" value="ECO:0007669"/>
    <property type="project" value="UniProtKB-SubCell"/>
</dbReference>
<dbReference type="NCBIfam" id="TIGR00135">
    <property type="entry name" value="gatC"/>
    <property type="match status" value="1"/>
</dbReference>
<dbReference type="EC" id="6.3.5.-" evidence="1"/>
<protein>
    <recommendedName>
        <fullName evidence="1">Glutamyl-tRNA(Gln) amidotransferase subunit C, chloroplastic/mitochondrial</fullName>
        <shortName evidence="1">Glu-AdT subunit C</shortName>
        <ecNumber evidence="1">6.3.5.-</ecNumber>
    </recommendedName>
</protein>
<dbReference type="GO" id="GO:0005524">
    <property type="term" value="F:ATP binding"/>
    <property type="evidence" value="ECO:0007669"/>
    <property type="project" value="UniProtKB-KW"/>
</dbReference>
<dbReference type="SUPFAM" id="SSF141000">
    <property type="entry name" value="Glu-tRNAGln amidotransferase C subunit"/>
    <property type="match status" value="1"/>
</dbReference>
<dbReference type="AlphaFoldDB" id="A0A3L6TTX9"/>
<gene>
    <name evidence="1" type="primary">GATC</name>
    <name evidence="2" type="ORF">C2845_PM01G33730</name>
</gene>
<dbReference type="HAMAP" id="MF_00122">
    <property type="entry name" value="GatC"/>
    <property type="match status" value="1"/>
</dbReference>
<evidence type="ECO:0000313" key="3">
    <source>
        <dbReference type="Proteomes" id="UP000275267"/>
    </source>
</evidence>
<keyword evidence="3" id="KW-1185">Reference proteome</keyword>
<dbReference type="PANTHER" id="PTHR15004:SF0">
    <property type="entry name" value="GLUTAMYL-TRNA(GLN) AMIDOTRANSFERASE SUBUNIT C, MITOCHONDRIAL"/>
    <property type="match status" value="1"/>
</dbReference>
<dbReference type="GO" id="GO:0030956">
    <property type="term" value="C:glutamyl-tRNA(Gln) amidotransferase complex"/>
    <property type="evidence" value="ECO:0007669"/>
    <property type="project" value="UniProtKB-UniRule"/>
</dbReference>
<evidence type="ECO:0000256" key="1">
    <source>
        <dbReference type="HAMAP-Rule" id="MF_03149"/>
    </source>
</evidence>
<comment type="similarity">
    <text evidence="1">Belongs to the GatC family.</text>
</comment>
<dbReference type="GO" id="GO:0016740">
    <property type="term" value="F:transferase activity"/>
    <property type="evidence" value="ECO:0007669"/>
    <property type="project" value="UniProtKB-KW"/>
</dbReference>